<proteinExistence type="predicted"/>
<gene>
    <name evidence="1" type="ORF">N8T08_000409</name>
</gene>
<comment type="caution">
    <text evidence="1">The sequence shown here is derived from an EMBL/GenBank/DDBJ whole genome shotgun (WGS) entry which is preliminary data.</text>
</comment>
<evidence type="ECO:0000313" key="2">
    <source>
        <dbReference type="Proteomes" id="UP001177260"/>
    </source>
</evidence>
<evidence type="ECO:0000313" key="1">
    <source>
        <dbReference type="EMBL" id="KAK1147894.1"/>
    </source>
</evidence>
<dbReference type="EMBL" id="JAOPJF010000010">
    <property type="protein sequence ID" value="KAK1147894.1"/>
    <property type="molecule type" value="Genomic_DNA"/>
</dbReference>
<accession>A0ACC3BBZ6</accession>
<name>A0ACC3BBZ6_9EURO</name>
<sequence>MGSELGITPDSKPQAVYTPVAIWWAAWAGIWTVAVSLGMAYLIVNRDSPVLRIRGIGLSLSAIVLLHLYWGCCQFGVMIGPLMPGDVQFWVMGTYLPCGIGLFHAANSRFLHVAKLQKKYADHDSRQSVDSPPELEKGKEKKGLLGRFKSLDYTTRSLIIVGISVFVQIFLLVLMYIISRKWHSSWGIPGTEVHGTPMEQATEQGRGWEWWPSVVYQFVWAWILAPYLLWKSRNIRDTQGWRVQTIGCCLSSLHGTPMWLIGLYVDGMAPVNAVWIPPQWICLSIVFIEIFTIFLPCWEVMRHQSLRKETLDAIAQWEAKTKGSGAEAKSLSSISTMVDSMMSGWKSAHGSVTTTSSNRDSILTMGALEYVLQRNPAPLQQFSALHDFSGENIAFLTSVAEWKGSLPKPSPPPSNKNGTLDFLTPFDSSPAGQDKDKELVHERFNRALHIYAKFISVHHAEFPVNISSQDLRKLDAIFEHPARIMYGEHQEKVDPATPFGPPPGFGSFEPPPSPTATESSQKAFRCSVSIIGDRVQYWGDVPENFDATVFDAAENSIKYLVLTNTWPKFIKSRRESAGSSETAASRDPDVELGNMGGMREEGR</sequence>
<reference evidence="1 2" key="1">
    <citation type="journal article" date="2023" name="ACS Omega">
        <title>Identification of the Neoaspergillic Acid Biosynthesis Gene Cluster by Establishing an In Vitro CRISPR-Ribonucleoprotein Genetic System in Aspergillus melleus.</title>
        <authorList>
            <person name="Yuan B."/>
            <person name="Grau M.F."/>
            <person name="Murata R.M."/>
            <person name="Torok T."/>
            <person name="Venkateswaran K."/>
            <person name="Stajich J.E."/>
            <person name="Wang C.C.C."/>
        </authorList>
    </citation>
    <scope>NUCLEOTIDE SEQUENCE [LARGE SCALE GENOMIC DNA]</scope>
    <source>
        <strain evidence="1 2">IMV 1140</strain>
    </source>
</reference>
<protein>
    <submittedName>
        <fullName evidence="1">Uncharacterized protein</fullName>
    </submittedName>
</protein>
<keyword evidence="2" id="KW-1185">Reference proteome</keyword>
<dbReference type="Proteomes" id="UP001177260">
    <property type="component" value="Unassembled WGS sequence"/>
</dbReference>
<organism evidence="1 2">
    <name type="scientific">Aspergillus melleus</name>
    <dbReference type="NCBI Taxonomy" id="138277"/>
    <lineage>
        <taxon>Eukaryota</taxon>
        <taxon>Fungi</taxon>
        <taxon>Dikarya</taxon>
        <taxon>Ascomycota</taxon>
        <taxon>Pezizomycotina</taxon>
        <taxon>Eurotiomycetes</taxon>
        <taxon>Eurotiomycetidae</taxon>
        <taxon>Eurotiales</taxon>
        <taxon>Aspergillaceae</taxon>
        <taxon>Aspergillus</taxon>
        <taxon>Aspergillus subgen. Circumdati</taxon>
    </lineage>
</organism>